<evidence type="ECO:0000256" key="5">
    <source>
        <dbReference type="ARBA" id="ARBA00022513"/>
    </source>
</evidence>
<evidence type="ECO:0000256" key="7">
    <source>
        <dbReference type="ARBA" id="ARBA00022530"/>
    </source>
</evidence>
<dbReference type="InterPro" id="IPR000074">
    <property type="entry name" value="ApoA_E"/>
</dbReference>
<evidence type="ECO:0000256" key="16">
    <source>
        <dbReference type="ARBA" id="ARBA00034326"/>
    </source>
</evidence>
<dbReference type="GO" id="GO:0008203">
    <property type="term" value="P:cholesterol metabolic process"/>
    <property type="evidence" value="ECO:0007669"/>
    <property type="project" value="TreeGrafter"/>
</dbReference>
<reference evidence="22 23" key="2">
    <citation type="submission" date="2025-04" db="UniProtKB">
        <authorList>
            <consortium name="RefSeq"/>
        </authorList>
    </citation>
    <scope>IDENTIFICATION</scope>
    <source>
        <tissue evidence="22 23">Muscle</tissue>
    </source>
</reference>
<dbReference type="FunFam" id="1.20.120.20:FF:000003">
    <property type="entry name" value="Apolipoprotein E"/>
    <property type="match status" value="1"/>
</dbReference>
<keyword evidence="20" id="KW-1185">Reference proteome</keyword>
<evidence type="ECO:0000313" key="20">
    <source>
        <dbReference type="Proteomes" id="UP000504628"/>
    </source>
</evidence>
<comment type="subcellular location">
    <subcellularLocation>
        <location evidence="2">Endosome</location>
        <location evidence="2">Multivesicular body</location>
    </subcellularLocation>
    <subcellularLocation>
        <location evidence="15">Extracellular vesicle</location>
    </subcellularLocation>
    <subcellularLocation>
        <location evidence="1">Secreted</location>
        <location evidence="1">Extracellular space</location>
        <location evidence="1">Extracellular matrix</location>
    </subcellularLocation>
</comment>
<dbReference type="PROSITE" id="PS51257">
    <property type="entry name" value="PROKAR_LIPOPROTEIN"/>
    <property type="match status" value="1"/>
</dbReference>
<evidence type="ECO:0000256" key="11">
    <source>
        <dbReference type="ARBA" id="ARBA00022753"/>
    </source>
</evidence>
<dbReference type="SUPFAM" id="SSF58113">
    <property type="entry name" value="Apolipoprotein A-I"/>
    <property type="match status" value="1"/>
</dbReference>
<dbReference type="GO" id="GO:0005543">
    <property type="term" value="F:phospholipid binding"/>
    <property type="evidence" value="ECO:0007669"/>
    <property type="project" value="TreeGrafter"/>
</dbReference>
<feature type="chain" id="PRO_5044642113" description="Apolipoprotein E" evidence="18">
    <location>
        <begin position="19"/>
        <end position="306"/>
    </location>
</feature>
<dbReference type="Pfam" id="PF01442">
    <property type="entry name" value="Apolipoprotein"/>
    <property type="match status" value="1"/>
</dbReference>
<dbReference type="RefSeq" id="XP_028385845.1">
    <property type="nucleotide sequence ID" value="XM_028530044.2"/>
</dbReference>
<evidence type="ECO:0000256" key="9">
    <source>
        <dbReference type="ARBA" id="ARBA00022729"/>
    </source>
</evidence>
<evidence type="ECO:0000256" key="13">
    <source>
        <dbReference type="ARBA" id="ARBA00023121"/>
    </source>
</evidence>
<dbReference type="GeneID" id="114511337"/>
<gene>
    <name evidence="22 23" type="primary">APOE</name>
    <name evidence="19" type="ORF">HJG60_000836</name>
</gene>
<dbReference type="Proteomes" id="UP000504628">
    <property type="component" value="Chromosome 12"/>
</dbReference>
<reference evidence="19 21" key="1">
    <citation type="journal article" date="2020" name="Nature">
        <title>Six reference-quality genomes reveal evolution of bat adaptations.</title>
        <authorList>
            <person name="Jebb D."/>
            <person name="Huang Z."/>
            <person name="Pippel M."/>
            <person name="Hughes G.M."/>
            <person name="Lavrichenko K."/>
            <person name="Devanna P."/>
            <person name="Winkler S."/>
            <person name="Jermiin L.S."/>
            <person name="Skirmuntt E.C."/>
            <person name="Katzourakis A."/>
            <person name="Burkitt-Gray L."/>
            <person name="Ray D.A."/>
            <person name="Sullivan K.A.M."/>
            <person name="Roscito J.G."/>
            <person name="Kirilenko B.M."/>
            <person name="Davalos L.M."/>
            <person name="Corthals A.P."/>
            <person name="Power M.L."/>
            <person name="Jones G."/>
            <person name="Ransome R.D."/>
            <person name="Dechmann D.K.N."/>
            <person name="Locatelli A.G."/>
            <person name="Puechmaille S.J."/>
            <person name="Fedrigo O."/>
            <person name="Jarvis E.D."/>
            <person name="Hiller M."/>
            <person name="Vernes S.C."/>
            <person name="Myers E.W."/>
            <person name="Teeling E.C."/>
        </authorList>
    </citation>
    <scope>NUCLEOTIDE SEQUENCE [LARGE SCALE GENOMIC DNA]</scope>
    <source>
        <strain evidence="19">Bat1K_MPI-CBG_1</strain>
    </source>
</reference>
<proteinExistence type="inferred from homology"/>
<sequence>MKALWAALVVTLLAGCQADVEEVKPAQEPEQWQGNQPWEQALSRIWDYLRWVQTLSNKAQEELLGTQVTEELTVLMEDAMKEVRAYKEELEKQLGPMTQETHARLSKELQAAQTQLQTDMEDLRTRLTQYRSEVQTLVGQNLEDARARLASQLRKLRKRLFRDAEDLQKRLALYQAQARDGAERGVSAIRERLLPLMEQGQARAITVGKPLRDQAEVWGQRLRGKLESVGSQARDQLDDMRDRMEQFQAKVEEQANQMRLQAETFQARLKTWFEPLVQDMQRQWAELVEKVQSTLGTNDPAVPKEN</sequence>
<evidence type="ECO:0000313" key="19">
    <source>
        <dbReference type="EMBL" id="KAF6076586.1"/>
    </source>
</evidence>
<name>A0A6J2N7D0_9CHIR</name>
<dbReference type="GO" id="GO:1903561">
    <property type="term" value="C:extracellular vesicle"/>
    <property type="evidence" value="ECO:0007669"/>
    <property type="project" value="UniProtKB-SubCell"/>
</dbReference>
<comment type="similarity">
    <text evidence="3">Belongs to the apolipoprotein A1/A4/E family.</text>
</comment>
<evidence type="ECO:0000256" key="3">
    <source>
        <dbReference type="ARBA" id="ARBA00008788"/>
    </source>
</evidence>
<evidence type="ECO:0000256" key="15">
    <source>
        <dbReference type="ARBA" id="ARBA00034305"/>
    </source>
</evidence>
<dbReference type="OrthoDB" id="9048614at2759"/>
<comment type="subunit">
    <text evidence="16">Homotetramer. May interact with ABCA1; functionally associated with ABCA1 in the biogenesis of HDLs. May interact with APP/A4 amyloid-beta peptide; the interaction is extremely stable in vitro but its physiological significance is unclear. May interact with MAPT. May interact with MAP2. In the cerebrospinal fluid, interacts with secreted SORL1. Interacts with PMEL; this allows the loading of PMEL luminal fragment on ILVs to induce fibril nucleation.</text>
</comment>
<dbReference type="GO" id="GO:0042627">
    <property type="term" value="C:chylomicron"/>
    <property type="evidence" value="ECO:0007669"/>
    <property type="project" value="UniProtKB-KW"/>
</dbReference>
<dbReference type="GO" id="GO:0060228">
    <property type="term" value="F:phosphatidylcholine-sterol O-acyltransferase activator activity"/>
    <property type="evidence" value="ECO:0007669"/>
    <property type="project" value="TreeGrafter"/>
</dbReference>
<dbReference type="GO" id="GO:0034361">
    <property type="term" value="C:very-low-density lipoprotein particle"/>
    <property type="evidence" value="ECO:0007669"/>
    <property type="project" value="UniProtKB-KW"/>
</dbReference>
<dbReference type="GO" id="GO:0055090">
    <property type="term" value="P:acylglycerol homeostasis"/>
    <property type="evidence" value="ECO:0007669"/>
    <property type="project" value="TreeGrafter"/>
</dbReference>
<evidence type="ECO:0000256" key="1">
    <source>
        <dbReference type="ARBA" id="ARBA00004498"/>
    </source>
</evidence>
<evidence type="ECO:0000256" key="4">
    <source>
        <dbReference type="ARBA" id="ARBA00019891"/>
    </source>
</evidence>
<keyword evidence="8" id="KW-0358">Heparin-binding</keyword>
<keyword evidence="9 18" id="KW-0732">Signal</keyword>
<feature type="signal peptide" evidence="18">
    <location>
        <begin position="1"/>
        <end position="18"/>
    </location>
</feature>
<dbReference type="GO" id="GO:0033700">
    <property type="term" value="P:phospholipid efflux"/>
    <property type="evidence" value="ECO:0007669"/>
    <property type="project" value="TreeGrafter"/>
</dbReference>
<evidence type="ECO:0000256" key="12">
    <source>
        <dbReference type="ARBA" id="ARBA00022850"/>
    </source>
</evidence>
<keyword evidence="11" id="KW-0967">Endosome</keyword>
<dbReference type="GO" id="GO:0033344">
    <property type="term" value="P:cholesterol efflux"/>
    <property type="evidence" value="ECO:0007669"/>
    <property type="project" value="TreeGrafter"/>
</dbReference>
<keyword evidence="6" id="KW-0964">Secreted</keyword>
<dbReference type="EMBL" id="JABVXQ010000014">
    <property type="protein sequence ID" value="KAF6076586.1"/>
    <property type="molecule type" value="Genomic_DNA"/>
</dbReference>
<keyword evidence="7" id="KW-0272">Extracellular matrix</keyword>
<accession>A0A6J2N7D0</accession>
<keyword evidence="19" id="KW-0449">Lipoprotein</keyword>
<dbReference type="Proteomes" id="UP000664940">
    <property type="component" value="Unassembled WGS sequence"/>
</dbReference>
<evidence type="ECO:0000256" key="6">
    <source>
        <dbReference type="ARBA" id="ARBA00022525"/>
    </source>
</evidence>
<keyword evidence="14" id="KW-0850">VLDL</keyword>
<evidence type="ECO:0000313" key="21">
    <source>
        <dbReference type="Proteomes" id="UP000664940"/>
    </source>
</evidence>
<keyword evidence="12" id="KW-0345">HDL</keyword>
<feature type="coiled-coil region" evidence="17">
    <location>
        <begin position="230"/>
        <end position="268"/>
    </location>
</feature>
<dbReference type="PANTHER" id="PTHR18976">
    <property type="entry name" value="APOLIPOPROTEIN"/>
    <property type="match status" value="1"/>
</dbReference>
<dbReference type="GO" id="GO:0034362">
    <property type="term" value="C:low-density lipoprotein particle"/>
    <property type="evidence" value="ECO:0007669"/>
    <property type="project" value="TreeGrafter"/>
</dbReference>
<dbReference type="InterPro" id="IPR050163">
    <property type="entry name" value="Apolipoprotein_A1/A4/E"/>
</dbReference>
<evidence type="ECO:0000256" key="14">
    <source>
        <dbReference type="ARBA" id="ARBA00023313"/>
    </source>
</evidence>
<evidence type="ECO:0000313" key="23">
    <source>
        <dbReference type="RefSeq" id="XP_028385846.1"/>
    </source>
</evidence>
<evidence type="ECO:0000256" key="8">
    <source>
        <dbReference type="ARBA" id="ARBA00022674"/>
    </source>
</evidence>
<evidence type="ECO:0000256" key="2">
    <source>
        <dbReference type="ARBA" id="ARBA00004559"/>
    </source>
</evidence>
<keyword evidence="13" id="KW-0446">Lipid-binding</keyword>
<dbReference type="FunFam" id="1.20.120.20:FF:000002">
    <property type="entry name" value="Apolipoprotein E"/>
    <property type="match status" value="1"/>
</dbReference>
<evidence type="ECO:0000256" key="18">
    <source>
        <dbReference type="SAM" id="SignalP"/>
    </source>
</evidence>
<feature type="coiled-coil region" evidence="17">
    <location>
        <begin position="69"/>
        <end position="184"/>
    </location>
</feature>
<dbReference type="KEGG" id="pdic:114511337"/>
<keyword evidence="5" id="KW-0162">Chylomicron</keyword>
<dbReference type="RefSeq" id="XP_028385846.1">
    <property type="nucleotide sequence ID" value="XM_028530045.2"/>
</dbReference>
<dbReference type="AlphaFoldDB" id="A0A6J2N7D0"/>
<evidence type="ECO:0000256" key="10">
    <source>
        <dbReference type="ARBA" id="ARBA00022737"/>
    </source>
</evidence>
<dbReference type="PANTHER" id="PTHR18976:SF2">
    <property type="entry name" value="APOLIPOPROTEIN E"/>
    <property type="match status" value="1"/>
</dbReference>
<keyword evidence="17" id="KW-0175">Coiled coil</keyword>
<dbReference type="GO" id="GO:0005771">
    <property type="term" value="C:multivesicular body"/>
    <property type="evidence" value="ECO:0007669"/>
    <property type="project" value="UniProtKB-SubCell"/>
</dbReference>
<organism evidence="20 22">
    <name type="scientific">Phyllostomus discolor</name>
    <name type="common">pale spear-nosed bat</name>
    <dbReference type="NCBI Taxonomy" id="89673"/>
    <lineage>
        <taxon>Eukaryota</taxon>
        <taxon>Metazoa</taxon>
        <taxon>Chordata</taxon>
        <taxon>Craniata</taxon>
        <taxon>Vertebrata</taxon>
        <taxon>Euteleostomi</taxon>
        <taxon>Mammalia</taxon>
        <taxon>Eutheria</taxon>
        <taxon>Laurasiatheria</taxon>
        <taxon>Chiroptera</taxon>
        <taxon>Yangochiroptera</taxon>
        <taxon>Phyllostomidae</taxon>
        <taxon>Phyllostominae</taxon>
        <taxon>Phyllostomus</taxon>
    </lineage>
</organism>
<dbReference type="CTD" id="348"/>
<dbReference type="GO" id="GO:0034364">
    <property type="term" value="C:high-density lipoprotein particle"/>
    <property type="evidence" value="ECO:0007669"/>
    <property type="project" value="UniProtKB-KW"/>
</dbReference>
<dbReference type="GO" id="GO:0042157">
    <property type="term" value="P:lipoprotein metabolic process"/>
    <property type="evidence" value="ECO:0007669"/>
    <property type="project" value="InterPro"/>
</dbReference>
<dbReference type="GO" id="GO:0120020">
    <property type="term" value="F:cholesterol transfer activity"/>
    <property type="evidence" value="ECO:0007669"/>
    <property type="project" value="TreeGrafter"/>
</dbReference>
<keyword evidence="10" id="KW-0677">Repeat</keyword>
<protein>
    <recommendedName>
        <fullName evidence="4">Apolipoprotein E</fullName>
    </recommendedName>
</protein>
<evidence type="ECO:0000313" key="22">
    <source>
        <dbReference type="RefSeq" id="XP_028385845.1"/>
    </source>
</evidence>
<evidence type="ECO:0000256" key="17">
    <source>
        <dbReference type="SAM" id="Coils"/>
    </source>
</evidence>
<dbReference type="Gene3D" id="1.20.120.20">
    <property type="entry name" value="Apolipoprotein"/>
    <property type="match status" value="2"/>
</dbReference>
<dbReference type="GO" id="GO:0008201">
    <property type="term" value="F:heparin binding"/>
    <property type="evidence" value="ECO:0007669"/>
    <property type="project" value="UniProtKB-KW"/>
</dbReference>